<evidence type="ECO:0000313" key="1">
    <source>
        <dbReference type="EMBL" id="OYD47751.1"/>
    </source>
</evidence>
<name>A0A235EFH9_9BURK</name>
<dbReference type="RefSeq" id="WP_094291967.1">
    <property type="nucleotide sequence ID" value="NZ_NOIG01000025.1"/>
</dbReference>
<comment type="caution">
    <text evidence="1">The sequence shown here is derived from an EMBL/GenBank/DDBJ whole genome shotgun (WGS) entry which is preliminary data.</text>
</comment>
<keyword evidence="2" id="KW-1185">Reference proteome</keyword>
<dbReference type="Proteomes" id="UP000215441">
    <property type="component" value="Unassembled WGS sequence"/>
</dbReference>
<evidence type="ECO:0000313" key="2">
    <source>
        <dbReference type="Proteomes" id="UP000215441"/>
    </source>
</evidence>
<organism evidence="1 2">
    <name type="scientific">Acidovorax kalamii</name>
    <dbReference type="NCBI Taxonomy" id="2004485"/>
    <lineage>
        <taxon>Bacteria</taxon>
        <taxon>Pseudomonadati</taxon>
        <taxon>Pseudomonadota</taxon>
        <taxon>Betaproteobacteria</taxon>
        <taxon>Burkholderiales</taxon>
        <taxon>Comamonadaceae</taxon>
        <taxon>Acidovorax</taxon>
    </lineage>
</organism>
<dbReference type="AlphaFoldDB" id="A0A235EFH9"/>
<sequence>MADPIYSWGVVRQVKFPGVNMDIGHVRNITWAKDNDEKMWAGYNRLRGQYMSALEHAVPERFFNDPSQCNLQGTTTPTPSLPDFPQGISAVNALGIAAAQEQRIYAITQKVYNDNPGIVSTALSAQLGHPEPGAAVAGCGV</sequence>
<protein>
    <submittedName>
        <fullName evidence="1">Uncharacterized protein</fullName>
    </submittedName>
</protein>
<accession>A0A235EFH9</accession>
<dbReference type="EMBL" id="NOIG01000025">
    <property type="protein sequence ID" value="OYD47751.1"/>
    <property type="molecule type" value="Genomic_DNA"/>
</dbReference>
<reference evidence="1 2" key="1">
    <citation type="submission" date="2017-07" db="EMBL/GenBank/DDBJ databases">
        <title>Acidovorax KNDSW TSA 6 genome sequence and assembly.</title>
        <authorList>
            <person name="Mayilraj S."/>
        </authorList>
    </citation>
    <scope>NUCLEOTIDE SEQUENCE [LARGE SCALE GENOMIC DNA]</scope>
    <source>
        <strain evidence="1 2">KNDSW-TSA6</strain>
    </source>
</reference>
<proteinExistence type="predicted"/>
<gene>
    <name evidence="1" type="ORF">CBY09_23395</name>
</gene>
<dbReference type="OrthoDB" id="5438043at2"/>